<protein>
    <recommendedName>
        <fullName evidence="3">Helix-turn-helix domain-containing protein</fullName>
    </recommendedName>
</protein>
<accession>A0A1N7IB12</accession>
<dbReference type="EMBL" id="FTNZ01000003">
    <property type="protein sequence ID" value="SIS34264.1"/>
    <property type="molecule type" value="Genomic_DNA"/>
</dbReference>
<dbReference type="OrthoDB" id="1452761at2"/>
<gene>
    <name evidence="1" type="ORF">SAMN05421768_103674</name>
</gene>
<evidence type="ECO:0000313" key="1">
    <source>
        <dbReference type="EMBL" id="SIS34264.1"/>
    </source>
</evidence>
<sequence length="66" mass="7594">MTDHEKSIYIIDMFGISAEKIAEIVGKSQSTVYDKLRQRKSNKFITDDFNKLKSYCLSSLKSISEL</sequence>
<dbReference type="STRING" id="112234.SAMN05421768_103674"/>
<dbReference type="RefSeq" id="WP_076353345.1">
    <property type="nucleotide sequence ID" value="NZ_CP033926.1"/>
</dbReference>
<evidence type="ECO:0008006" key="3">
    <source>
        <dbReference type="Google" id="ProtNLM"/>
    </source>
</evidence>
<dbReference type="Proteomes" id="UP000186106">
    <property type="component" value="Unassembled WGS sequence"/>
</dbReference>
<dbReference type="SUPFAM" id="SSF109709">
    <property type="entry name" value="KorB DNA-binding domain-like"/>
    <property type="match status" value="1"/>
</dbReference>
<dbReference type="AlphaFoldDB" id="A0A1N7IB12"/>
<evidence type="ECO:0000313" key="2">
    <source>
        <dbReference type="Proteomes" id="UP000186106"/>
    </source>
</evidence>
<proteinExistence type="predicted"/>
<organism evidence="1 2">
    <name type="scientific">Chryseobacterium joostei</name>
    <dbReference type="NCBI Taxonomy" id="112234"/>
    <lineage>
        <taxon>Bacteria</taxon>
        <taxon>Pseudomonadati</taxon>
        <taxon>Bacteroidota</taxon>
        <taxon>Flavobacteriia</taxon>
        <taxon>Flavobacteriales</taxon>
        <taxon>Weeksellaceae</taxon>
        <taxon>Chryseobacterium group</taxon>
        <taxon>Chryseobacterium</taxon>
    </lineage>
</organism>
<name>A0A1N7IB12_9FLAO</name>
<reference evidence="1 2" key="1">
    <citation type="submission" date="2017-01" db="EMBL/GenBank/DDBJ databases">
        <authorList>
            <person name="Mah S.A."/>
            <person name="Swanson W.J."/>
            <person name="Moy G.W."/>
            <person name="Vacquier V.D."/>
        </authorList>
    </citation>
    <scope>NUCLEOTIDE SEQUENCE [LARGE SCALE GENOMIC DNA]</scope>
    <source>
        <strain evidence="1 2">DSM 16927</strain>
    </source>
</reference>